<organism evidence="2 3">
    <name type="scientific">Duganella phyllosphaerae</name>
    <dbReference type="NCBI Taxonomy" id="762836"/>
    <lineage>
        <taxon>Bacteria</taxon>
        <taxon>Pseudomonadati</taxon>
        <taxon>Pseudomonadota</taxon>
        <taxon>Betaproteobacteria</taxon>
        <taxon>Burkholderiales</taxon>
        <taxon>Oxalobacteraceae</taxon>
        <taxon>Telluria group</taxon>
        <taxon>Duganella</taxon>
    </lineage>
</organism>
<feature type="domain" description="HicB-like antitoxin of toxin-antitoxin system" evidence="1">
    <location>
        <begin position="4"/>
        <end position="66"/>
    </location>
</feature>
<gene>
    <name evidence="2" type="primary">hicB</name>
    <name evidence="2" type="ORF">DUPY_53150</name>
</gene>
<sequence>MLNYPITLTPDSNGTYLVGFPDFPEANSVGDDKEDALAQAVDALETALSIYFDERRPVPLPSPADAGDAVVALPALETAKVLLWNEMHARKMRKADLARMLDVHTPQVDRLFDLGHSSKIEFVEQAAKALGKTLNVSLV</sequence>
<protein>
    <submittedName>
        <fullName evidence="2">Antitoxin HicB</fullName>
    </submittedName>
</protein>
<dbReference type="PATRIC" id="fig|762836.4.peg.5459"/>
<dbReference type="AlphaFoldDB" id="A0A1E7W4T1"/>
<dbReference type="EMBL" id="LROM01000156">
    <property type="protein sequence ID" value="OEZ90708.1"/>
    <property type="molecule type" value="Genomic_DNA"/>
</dbReference>
<dbReference type="OrthoDB" id="5772151at2"/>
<dbReference type="Proteomes" id="UP000175989">
    <property type="component" value="Unassembled WGS sequence"/>
</dbReference>
<proteinExistence type="predicted"/>
<dbReference type="SUPFAM" id="SSF143100">
    <property type="entry name" value="TTHA1013/TTHA0281-like"/>
    <property type="match status" value="1"/>
</dbReference>
<dbReference type="Gene3D" id="3.30.160.250">
    <property type="match status" value="1"/>
</dbReference>
<keyword evidence="3" id="KW-1185">Reference proteome</keyword>
<accession>A0A1E7W4T1</accession>
<dbReference type="Pfam" id="PF15919">
    <property type="entry name" value="HicB_lk_antitox"/>
    <property type="match status" value="1"/>
</dbReference>
<comment type="caution">
    <text evidence="2">The sequence shown here is derived from an EMBL/GenBank/DDBJ whole genome shotgun (WGS) entry which is preliminary data.</text>
</comment>
<dbReference type="InterPro" id="IPR035069">
    <property type="entry name" value="TTHA1013/TTHA0281-like"/>
</dbReference>
<dbReference type="RefSeq" id="WP_070252244.1">
    <property type="nucleotide sequence ID" value="NZ_LROM01000156.1"/>
</dbReference>
<evidence type="ECO:0000313" key="2">
    <source>
        <dbReference type="EMBL" id="OEZ90708.1"/>
    </source>
</evidence>
<evidence type="ECO:0000259" key="1">
    <source>
        <dbReference type="Pfam" id="PF15919"/>
    </source>
</evidence>
<dbReference type="InterPro" id="IPR031807">
    <property type="entry name" value="HicB-like"/>
</dbReference>
<reference evidence="3" key="1">
    <citation type="journal article" date="2016" name="Front. Microbiol.">
        <title>Molecular Keys to the Janthinobacterium and Duganella spp. Interaction with the Plant Pathogen Fusarium graminearum.</title>
        <authorList>
            <person name="Haack F.S."/>
            <person name="Poehlein A."/>
            <person name="Kroger C."/>
            <person name="Voigt C.A."/>
            <person name="Piepenbring M."/>
            <person name="Bode H.B."/>
            <person name="Daniel R."/>
            <person name="Schafer W."/>
            <person name="Streit W.R."/>
        </authorList>
    </citation>
    <scope>NUCLEOTIDE SEQUENCE [LARGE SCALE GENOMIC DNA]</scope>
    <source>
        <strain evidence="3">T54</strain>
    </source>
</reference>
<name>A0A1E7W4T1_9BURK</name>
<evidence type="ECO:0000313" key="3">
    <source>
        <dbReference type="Proteomes" id="UP000175989"/>
    </source>
</evidence>